<sequence length="548" mass="64472">MRRANQRDAADEMMDEASQSAEMLRLQRKLRVMENDRKAYEEDARNLLRKQECEIQSLLKENREIRTVLKLANSDKNRTIDIQDTERLVDLIDNLDMYSAQADAEEARIKELDAEIRSLDNCITSYNKQKGGVIEAHEEQAIQKTIRVMENRLDKEMAKFNQQLSVNSRLRKEIDHLRQDRLVFNGLFKKLSKELNDTKKSMNEIVTEASQAYEDRDEAHNKMLALKERSEKDIAQQEVEMKELYRIIDHDNRLKEFMMFKTCERTEFKEEEEAKKKKCSGGDKDIDAEKVQIKTLEEAFQRIREATGEDDVDFIVTNFIRRENENFALFQYVNEINDEVEQLHDEIYNMQAEIKQFEKDDIKNEGVRVQMLKDLEEKSDKIRQQREATEEKNVKVKKVLDELRSGVELLFRSIRCDSSVIQDMLGSDNRVTNKNILQYMGIIEQKTMELLQAQQYLQMKANPPKQEKRGDSTTPVHQQTQKVDLPPTISIQPPNAGEDDDIFNDYGEEMDLRPLTQEELRSAIINKVTRKSTCQRLYIRHARSTRLQ</sequence>
<organism evidence="5 6">
    <name type="scientific">Magallana gigas</name>
    <name type="common">Pacific oyster</name>
    <name type="synonym">Crassostrea gigas</name>
    <dbReference type="NCBI Taxonomy" id="29159"/>
    <lineage>
        <taxon>Eukaryota</taxon>
        <taxon>Metazoa</taxon>
        <taxon>Spiralia</taxon>
        <taxon>Lophotrochozoa</taxon>
        <taxon>Mollusca</taxon>
        <taxon>Bivalvia</taxon>
        <taxon>Autobranchia</taxon>
        <taxon>Pteriomorphia</taxon>
        <taxon>Ostreida</taxon>
        <taxon>Ostreoidea</taxon>
        <taxon>Ostreidae</taxon>
        <taxon>Magallana</taxon>
    </lineage>
</organism>
<feature type="domain" description="ODAD1 central coiled coil region" evidence="4">
    <location>
        <begin position="143"/>
        <end position="427"/>
    </location>
</feature>
<dbReference type="PANTHER" id="PTHR21694">
    <property type="entry name" value="COILED-COIL DOMAIN-CONTAINING PROTEIN 63"/>
    <property type="match status" value="1"/>
</dbReference>
<dbReference type="Proteomes" id="UP000005408">
    <property type="component" value="Unassembled WGS sequence"/>
</dbReference>
<keyword evidence="6" id="KW-1185">Reference proteome</keyword>
<feature type="coiled-coil region" evidence="2">
    <location>
        <begin position="23"/>
        <end position="129"/>
    </location>
</feature>
<dbReference type="GO" id="GO:0005930">
    <property type="term" value="C:axoneme"/>
    <property type="evidence" value="ECO:0007669"/>
    <property type="project" value="TreeGrafter"/>
</dbReference>
<name>A0A8W8KHZ7_MAGGI</name>
<protein>
    <recommendedName>
        <fullName evidence="4">ODAD1 central coiled coil region domain-containing protein</fullName>
    </recommendedName>
</protein>
<feature type="compositionally biased region" description="Polar residues" evidence="3">
    <location>
        <begin position="472"/>
        <end position="482"/>
    </location>
</feature>
<evidence type="ECO:0000313" key="5">
    <source>
        <dbReference type="EnsemblMetazoa" id="G23546.1:cds"/>
    </source>
</evidence>
<dbReference type="OrthoDB" id="6766775at2759"/>
<feature type="coiled-coil region" evidence="2">
    <location>
        <begin position="333"/>
        <end position="392"/>
    </location>
</feature>
<dbReference type="InterPro" id="IPR051876">
    <property type="entry name" value="ODA-DC/CCD"/>
</dbReference>
<keyword evidence="1 2" id="KW-0175">Coiled coil</keyword>
<dbReference type="OMA" id="MMHKKTQ"/>
<reference evidence="5" key="1">
    <citation type="submission" date="2022-08" db="UniProtKB">
        <authorList>
            <consortium name="EnsemblMetazoa"/>
        </authorList>
    </citation>
    <scope>IDENTIFICATION</scope>
    <source>
        <strain evidence="5">05x7-T-G4-1.051#20</strain>
    </source>
</reference>
<evidence type="ECO:0000259" key="4">
    <source>
        <dbReference type="Pfam" id="PF21773"/>
    </source>
</evidence>
<dbReference type="GO" id="GO:0036158">
    <property type="term" value="P:outer dynein arm assembly"/>
    <property type="evidence" value="ECO:0007669"/>
    <property type="project" value="TreeGrafter"/>
</dbReference>
<proteinExistence type="predicted"/>
<dbReference type="GO" id="GO:0003341">
    <property type="term" value="P:cilium movement"/>
    <property type="evidence" value="ECO:0007669"/>
    <property type="project" value="TreeGrafter"/>
</dbReference>
<evidence type="ECO:0000313" key="6">
    <source>
        <dbReference type="Proteomes" id="UP000005408"/>
    </source>
</evidence>
<evidence type="ECO:0000256" key="3">
    <source>
        <dbReference type="SAM" id="MobiDB-lite"/>
    </source>
</evidence>
<dbReference type="AlphaFoldDB" id="A0A8W8KHZ7"/>
<feature type="region of interest" description="Disordered" evidence="3">
    <location>
        <begin position="461"/>
        <end position="505"/>
    </location>
</feature>
<dbReference type="InterPro" id="IPR049258">
    <property type="entry name" value="ODAD1_CC"/>
</dbReference>
<dbReference type="Pfam" id="PF21773">
    <property type="entry name" value="ODAD1_CC"/>
    <property type="match status" value="1"/>
</dbReference>
<accession>A0A8W8KHZ7</accession>
<dbReference type="PANTHER" id="PTHR21694:SF18">
    <property type="entry name" value="COILED-COIL DOMAIN-CONTAINING PROTEIN 63"/>
    <property type="match status" value="1"/>
</dbReference>
<dbReference type="EnsemblMetazoa" id="G23546.1">
    <property type="protein sequence ID" value="G23546.1:cds"/>
    <property type="gene ID" value="G23546"/>
</dbReference>
<evidence type="ECO:0000256" key="2">
    <source>
        <dbReference type="SAM" id="Coils"/>
    </source>
</evidence>
<evidence type="ECO:0000256" key="1">
    <source>
        <dbReference type="ARBA" id="ARBA00023054"/>
    </source>
</evidence>